<dbReference type="Pfam" id="PF13545">
    <property type="entry name" value="HTH_Crp_2"/>
    <property type="match status" value="1"/>
</dbReference>
<organism evidence="2 3">
    <name type="scientific">Nonomuraea roseoviolacea subsp. carminata</name>
    <dbReference type="NCBI Taxonomy" id="160689"/>
    <lineage>
        <taxon>Bacteria</taxon>
        <taxon>Bacillati</taxon>
        <taxon>Actinomycetota</taxon>
        <taxon>Actinomycetes</taxon>
        <taxon>Streptosporangiales</taxon>
        <taxon>Streptosporangiaceae</taxon>
        <taxon>Nonomuraea</taxon>
    </lineage>
</organism>
<dbReference type="InterPro" id="IPR036390">
    <property type="entry name" value="WH_DNA-bd_sf"/>
</dbReference>
<sequence length="233" mass="25536">MTVLMSGCWIRLQTGRSAAARGIIDIAGPGDLCSAIHATHPDAPHWLGELTGIERRVLSRGHILEVAGEIVPVVLGDLPNVTRLIGVLQSEHLHFVVQLRAAARLDVEVRLARLLLHLLYRFGERTLKDRNALAPPLSQADLAAWVGASDSSVARVLGHWRRDGLVDTGYSSLSILNPRRMRDIANTPDMPFARFPATRERRRRGDSRVLEDAALPRTTAGLDLINDLPPGIS</sequence>
<dbReference type="RefSeq" id="WP_253773764.1">
    <property type="nucleotide sequence ID" value="NZ_BAAAVE010000008.1"/>
</dbReference>
<dbReference type="PROSITE" id="PS51063">
    <property type="entry name" value="HTH_CRP_2"/>
    <property type="match status" value="1"/>
</dbReference>
<dbReference type="Gene3D" id="2.60.120.10">
    <property type="entry name" value="Jelly Rolls"/>
    <property type="match status" value="1"/>
</dbReference>
<name>A0ABT1K5P1_9ACTN</name>
<evidence type="ECO:0000259" key="1">
    <source>
        <dbReference type="PROSITE" id="PS51063"/>
    </source>
</evidence>
<dbReference type="InterPro" id="IPR012318">
    <property type="entry name" value="HTH_CRP"/>
</dbReference>
<gene>
    <name evidence="2" type="ORF">HD595_005441</name>
</gene>
<proteinExistence type="predicted"/>
<feature type="domain" description="HTH crp-type" evidence="1">
    <location>
        <begin position="105"/>
        <end position="179"/>
    </location>
</feature>
<accession>A0ABT1K5P1</accession>
<keyword evidence="3" id="KW-1185">Reference proteome</keyword>
<evidence type="ECO:0000313" key="2">
    <source>
        <dbReference type="EMBL" id="MCP2349319.1"/>
    </source>
</evidence>
<dbReference type="Proteomes" id="UP001320766">
    <property type="component" value="Unassembled WGS sequence"/>
</dbReference>
<protein>
    <submittedName>
        <fullName evidence="2">CRP-like cAMP-binding protein</fullName>
    </submittedName>
</protein>
<evidence type="ECO:0000313" key="3">
    <source>
        <dbReference type="Proteomes" id="UP001320766"/>
    </source>
</evidence>
<dbReference type="EMBL" id="JAMZEC010000001">
    <property type="protein sequence ID" value="MCP2349319.1"/>
    <property type="molecule type" value="Genomic_DNA"/>
</dbReference>
<dbReference type="SUPFAM" id="SSF46785">
    <property type="entry name" value="Winged helix' DNA-binding domain"/>
    <property type="match status" value="1"/>
</dbReference>
<dbReference type="InterPro" id="IPR014710">
    <property type="entry name" value="RmlC-like_jellyroll"/>
</dbReference>
<comment type="caution">
    <text evidence="2">The sequence shown here is derived from an EMBL/GenBank/DDBJ whole genome shotgun (WGS) entry which is preliminary data.</text>
</comment>
<reference evidence="2 3" key="1">
    <citation type="submission" date="2022-06" db="EMBL/GenBank/DDBJ databases">
        <title>Sequencing the genomes of 1000 actinobacteria strains.</title>
        <authorList>
            <person name="Klenk H.-P."/>
        </authorList>
    </citation>
    <scope>NUCLEOTIDE SEQUENCE [LARGE SCALE GENOMIC DNA]</scope>
    <source>
        <strain evidence="2 3">DSM 44170</strain>
    </source>
</reference>